<dbReference type="EMBL" id="BSXS01003960">
    <property type="protein sequence ID" value="GME82236.1"/>
    <property type="molecule type" value="Genomic_DNA"/>
</dbReference>
<name>A0ACB5T5X6_AMBMO</name>
<evidence type="ECO:0000313" key="1">
    <source>
        <dbReference type="EMBL" id="GME82236.1"/>
    </source>
</evidence>
<dbReference type="Proteomes" id="UP001165064">
    <property type="component" value="Unassembled WGS sequence"/>
</dbReference>
<keyword evidence="2" id="KW-1185">Reference proteome</keyword>
<comment type="caution">
    <text evidence="1">The sequence shown here is derived from an EMBL/GenBank/DDBJ whole genome shotgun (WGS) entry which is preliminary data.</text>
</comment>
<accession>A0ACB5T5X6</accession>
<protein>
    <submittedName>
        <fullName evidence="1">Unnamed protein product</fullName>
    </submittedName>
</protein>
<sequence>MIRNKLSFIELNHFTSTPSASSVASFSDNSPYNDNTKTATELQTLESDMQKLMSMFQNATTNNTFPSPSLSNTSYSNNSSPCLTQSSSGINYQFPPQHQQLRINKRKRKPTPSPTSAFSTGNGVSHSVGLGLNTPSQKQQHNRHSRGLRFSLLSVFEDDESNQQRTDVLTSVRDGNENEDDEIDEVKSKEEMKKTLMRLTSGEFRNGAGKRVGSVSHNGRKINGADDTGTGVSTPVVVVNSPVDANPEDFGFEDFKKELKLKLANKK</sequence>
<reference evidence="1" key="1">
    <citation type="submission" date="2023-04" db="EMBL/GenBank/DDBJ databases">
        <title>Ambrosiozyma monospora NBRC 10751.</title>
        <authorList>
            <person name="Ichikawa N."/>
            <person name="Sato H."/>
            <person name="Tonouchi N."/>
        </authorList>
    </citation>
    <scope>NUCLEOTIDE SEQUENCE</scope>
    <source>
        <strain evidence="1">NBRC 10751</strain>
    </source>
</reference>
<proteinExistence type="predicted"/>
<organism evidence="1 2">
    <name type="scientific">Ambrosiozyma monospora</name>
    <name type="common">Yeast</name>
    <name type="synonym">Endomycopsis monosporus</name>
    <dbReference type="NCBI Taxonomy" id="43982"/>
    <lineage>
        <taxon>Eukaryota</taxon>
        <taxon>Fungi</taxon>
        <taxon>Dikarya</taxon>
        <taxon>Ascomycota</taxon>
        <taxon>Saccharomycotina</taxon>
        <taxon>Pichiomycetes</taxon>
        <taxon>Pichiales</taxon>
        <taxon>Pichiaceae</taxon>
        <taxon>Ambrosiozyma</taxon>
    </lineage>
</organism>
<evidence type="ECO:0000313" key="2">
    <source>
        <dbReference type="Proteomes" id="UP001165064"/>
    </source>
</evidence>
<gene>
    <name evidence="1" type="ORF">Amon02_000540000</name>
</gene>